<evidence type="ECO:0000313" key="3">
    <source>
        <dbReference type="Proteomes" id="UP000827807"/>
    </source>
</evidence>
<sequence>MRRSGPENLCDKRCKIHLQPIGWLQYLNHVGGNTAPTKKENIMKAYEYCKNAATTMEQRGKENGYDNAKEERSAKQIAAVFNALTGRDLSEQEAWTFLICLKLVRQCRKHQEDNIVDLVAYAALLGESYMTAHDEIQVDTTAAQYDSLKGWPIASAGTWHPSSSVGKTVKAANFGIADHDVQPMVVLTGEDGSKILMTPEDFRNMEKTLVTGALK</sequence>
<proteinExistence type="predicted"/>
<name>A0AAE8YQ19_9CAUD</name>
<reference evidence="2 3" key="1">
    <citation type="submission" date="2021-11" db="EMBL/GenBank/DDBJ databases">
        <authorList>
            <person name="Thurgood T.L."/>
            <person name="Thompson D.W."/>
            <person name="Green C."/>
            <person name="Huhem E."/>
            <person name="Johnson L."/>
            <person name="Tayler S."/>
            <person name="Taylor A."/>
            <person name="Grose J.H."/>
        </authorList>
    </citation>
    <scope>NUCLEOTIDE SEQUENCE [LARGE SCALE GENOMIC DNA]</scope>
</reference>
<dbReference type="Proteomes" id="UP000827807">
    <property type="component" value="Segment"/>
</dbReference>
<keyword evidence="3" id="KW-1185">Reference proteome</keyword>
<accession>A0AAE8YQ19</accession>
<evidence type="ECO:0000259" key="1">
    <source>
        <dbReference type="Pfam" id="PF19905"/>
    </source>
</evidence>
<dbReference type="InterPro" id="IPR045958">
    <property type="entry name" value="DUF6378"/>
</dbReference>
<organism evidence="2 3">
    <name type="scientific">Shigella phage vB_SboD_StarDew</name>
    <dbReference type="NCBI Taxonomy" id="2902747"/>
    <lineage>
        <taxon>Viruses</taxon>
        <taxon>Duplodnaviria</taxon>
        <taxon>Heunggongvirae</taxon>
        <taxon>Uroviricota</taxon>
        <taxon>Caudoviricetes</taxon>
        <taxon>Dhillonvirus</taxon>
        <taxon>Dhillonvirus stardew</taxon>
    </lineage>
</organism>
<dbReference type="EMBL" id="OL615010">
    <property type="protein sequence ID" value="UGO46639.1"/>
    <property type="molecule type" value="Genomic_DNA"/>
</dbReference>
<gene>
    <name evidence="2" type="ORF">STARDEW_28</name>
</gene>
<protein>
    <recommendedName>
        <fullName evidence="1">DUF6378 domain-containing protein</fullName>
    </recommendedName>
</protein>
<feature type="domain" description="DUF6378" evidence="1">
    <location>
        <begin position="58"/>
        <end position="127"/>
    </location>
</feature>
<dbReference type="Pfam" id="PF19905">
    <property type="entry name" value="DUF6378"/>
    <property type="match status" value="1"/>
</dbReference>
<evidence type="ECO:0000313" key="2">
    <source>
        <dbReference type="EMBL" id="UGO46639.1"/>
    </source>
</evidence>